<keyword evidence="2" id="KW-0808">Transferase</keyword>
<dbReference type="PANTHER" id="PTHR40086:SF1">
    <property type="entry name" value="CELL CYCLE REGULATOR CCRZ"/>
    <property type="match status" value="1"/>
</dbReference>
<dbReference type="GO" id="GO:0016740">
    <property type="term" value="F:transferase activity"/>
    <property type="evidence" value="ECO:0007669"/>
    <property type="project" value="UniProtKB-KW"/>
</dbReference>
<keyword evidence="3" id="KW-1185">Reference proteome</keyword>
<organism evidence="2 3">
    <name type="scientific">Sulfurovum indicum</name>
    <dbReference type="NCBI Taxonomy" id="2779528"/>
    <lineage>
        <taxon>Bacteria</taxon>
        <taxon>Pseudomonadati</taxon>
        <taxon>Campylobacterota</taxon>
        <taxon>Epsilonproteobacteria</taxon>
        <taxon>Campylobacterales</taxon>
        <taxon>Sulfurovaceae</taxon>
        <taxon>Sulfurovum</taxon>
    </lineage>
</organism>
<dbReference type="Pfam" id="PF01636">
    <property type="entry name" value="APH"/>
    <property type="match status" value="1"/>
</dbReference>
<evidence type="ECO:0000313" key="3">
    <source>
        <dbReference type="Proteomes" id="UP000595074"/>
    </source>
</evidence>
<dbReference type="AlphaFoldDB" id="A0A7M1S280"/>
<dbReference type="InterPro" id="IPR052077">
    <property type="entry name" value="CcrZ_PhaseVar_Mediator"/>
</dbReference>
<reference evidence="2 3" key="1">
    <citation type="submission" date="2020-10" db="EMBL/GenBank/DDBJ databases">
        <title>The genome of sulfurovum sp.</title>
        <authorList>
            <person name="Xie S."/>
            <person name="Shao Z."/>
            <person name="Jiang L."/>
        </authorList>
    </citation>
    <scope>NUCLEOTIDE SEQUENCE [LARGE SCALE GENOMIC DNA]</scope>
    <source>
        <strain evidence="2 3">ST-419</strain>
    </source>
</reference>
<dbReference type="SUPFAM" id="SSF56112">
    <property type="entry name" value="Protein kinase-like (PK-like)"/>
    <property type="match status" value="1"/>
</dbReference>
<protein>
    <submittedName>
        <fullName evidence="2">Phosphotransferase family protein</fullName>
    </submittedName>
</protein>
<dbReference type="Gene3D" id="3.30.200.20">
    <property type="entry name" value="Phosphorylase Kinase, domain 1"/>
    <property type="match status" value="1"/>
</dbReference>
<evidence type="ECO:0000259" key="1">
    <source>
        <dbReference type="Pfam" id="PF01636"/>
    </source>
</evidence>
<sequence>MHIKKTLLEHYSLFKDDPILSLDRLSSQGYCNDNYLASTLSHKQYLIRHFNQQGIDRRSEYRLQRLAGKKQLTAKPYFLDLSNDIMVTEFLSEGTHRKRLARYDLHHLALTVYKLHKLRFRAHRFNPRRSLVIKGKKLRNAVRCAERSANDDVLSHNDLNPLNILFGNRVKVIDWEYASINDRYFDLASVCEEFRLKKADEIYFLKRYFRHKVKIDQKKLEAYKIIYRSLCEQWFDMNTPPSL</sequence>
<evidence type="ECO:0000313" key="2">
    <source>
        <dbReference type="EMBL" id="QOR61436.1"/>
    </source>
</evidence>
<dbReference type="InterPro" id="IPR002575">
    <property type="entry name" value="Aminoglycoside_PTrfase"/>
</dbReference>
<dbReference type="EMBL" id="CP063164">
    <property type="protein sequence ID" value="QOR61436.1"/>
    <property type="molecule type" value="Genomic_DNA"/>
</dbReference>
<feature type="domain" description="Aminoglycoside phosphotransferase" evidence="1">
    <location>
        <begin position="144"/>
        <end position="195"/>
    </location>
</feature>
<dbReference type="Proteomes" id="UP000595074">
    <property type="component" value="Chromosome"/>
</dbReference>
<accession>A0A7M1S280</accession>
<dbReference type="PANTHER" id="PTHR40086">
    <property type="entry name" value="PHOSPHOTRANSFERASE YTMP-RELATED"/>
    <property type="match status" value="1"/>
</dbReference>
<proteinExistence type="predicted"/>
<name>A0A7M1S280_9BACT</name>
<dbReference type="Gene3D" id="3.90.1200.10">
    <property type="match status" value="1"/>
</dbReference>
<dbReference type="InterPro" id="IPR011009">
    <property type="entry name" value="Kinase-like_dom_sf"/>
</dbReference>
<gene>
    <name evidence="2" type="ORF">IMZ28_08290</name>
</gene>
<dbReference type="RefSeq" id="WP_197548109.1">
    <property type="nucleotide sequence ID" value="NZ_CP063164.1"/>
</dbReference>
<dbReference type="CDD" id="cd05151">
    <property type="entry name" value="ChoK-like"/>
    <property type="match status" value="1"/>
</dbReference>
<dbReference type="KEGG" id="sinu:IMZ28_08290"/>